<dbReference type="InterPro" id="IPR054722">
    <property type="entry name" value="PolX-like_BBD"/>
</dbReference>
<keyword evidence="2" id="KW-0862">Zinc</keyword>
<dbReference type="InterPro" id="IPR017853">
    <property type="entry name" value="GH"/>
</dbReference>
<evidence type="ECO:0000259" key="5">
    <source>
        <dbReference type="PROSITE" id="PS50158"/>
    </source>
</evidence>
<dbReference type="SUPFAM" id="SSF51445">
    <property type="entry name" value="(Trans)glycosidases"/>
    <property type="match status" value="1"/>
</dbReference>
<dbReference type="PANTHER" id="PTHR10353">
    <property type="entry name" value="GLYCOSYL HYDROLASE"/>
    <property type="match status" value="1"/>
</dbReference>
<accession>A0A9D4VNQ1</accession>
<evidence type="ECO:0000256" key="3">
    <source>
        <dbReference type="RuleBase" id="RU003690"/>
    </source>
</evidence>
<dbReference type="PANTHER" id="PTHR10353:SF302">
    <property type="entry name" value="BETA-GLUCOSIDASE 40"/>
    <property type="match status" value="1"/>
</dbReference>
<comment type="similarity">
    <text evidence="1 3">Belongs to the glycosyl hydrolase 1 family.</text>
</comment>
<dbReference type="AlphaFoldDB" id="A0A9D4VNQ1"/>
<dbReference type="SUPFAM" id="SSF57756">
    <property type="entry name" value="Retrovirus zinc finger-like domains"/>
    <property type="match status" value="1"/>
</dbReference>
<dbReference type="PROSITE" id="PS50158">
    <property type="entry name" value="ZF_CCHC"/>
    <property type="match status" value="2"/>
</dbReference>
<feature type="domain" description="CCHC-type" evidence="5">
    <location>
        <begin position="79"/>
        <end position="92"/>
    </location>
</feature>
<feature type="domain" description="CCHC-type" evidence="5">
    <location>
        <begin position="96"/>
        <end position="111"/>
    </location>
</feature>
<dbReference type="PRINTS" id="PR00131">
    <property type="entry name" value="GLHYDRLASE1"/>
</dbReference>
<dbReference type="Pfam" id="PF00232">
    <property type="entry name" value="Glyco_hydro_1"/>
    <property type="match status" value="2"/>
</dbReference>
<keyword evidence="2" id="KW-0479">Metal-binding</keyword>
<evidence type="ECO:0000313" key="6">
    <source>
        <dbReference type="EMBL" id="KAI5387328.1"/>
    </source>
</evidence>
<evidence type="ECO:0000256" key="4">
    <source>
        <dbReference type="SAM" id="MobiDB-lite"/>
    </source>
</evidence>
<dbReference type="GO" id="GO:0008270">
    <property type="term" value="F:zinc ion binding"/>
    <property type="evidence" value="ECO:0007669"/>
    <property type="project" value="UniProtKB-KW"/>
</dbReference>
<organism evidence="6 7">
    <name type="scientific">Pisum sativum</name>
    <name type="common">Garden pea</name>
    <name type="synonym">Lathyrus oleraceus</name>
    <dbReference type="NCBI Taxonomy" id="3888"/>
    <lineage>
        <taxon>Eukaryota</taxon>
        <taxon>Viridiplantae</taxon>
        <taxon>Streptophyta</taxon>
        <taxon>Embryophyta</taxon>
        <taxon>Tracheophyta</taxon>
        <taxon>Spermatophyta</taxon>
        <taxon>Magnoliopsida</taxon>
        <taxon>eudicotyledons</taxon>
        <taxon>Gunneridae</taxon>
        <taxon>Pentapetalae</taxon>
        <taxon>rosids</taxon>
        <taxon>fabids</taxon>
        <taxon>Fabales</taxon>
        <taxon>Fabaceae</taxon>
        <taxon>Papilionoideae</taxon>
        <taxon>50 kb inversion clade</taxon>
        <taxon>NPAAA clade</taxon>
        <taxon>Hologalegina</taxon>
        <taxon>IRL clade</taxon>
        <taxon>Fabeae</taxon>
        <taxon>Lathyrus</taxon>
    </lineage>
</organism>
<dbReference type="Proteomes" id="UP001058974">
    <property type="component" value="Chromosome 7"/>
</dbReference>
<dbReference type="InterPro" id="IPR001878">
    <property type="entry name" value="Znf_CCHC"/>
</dbReference>
<feature type="region of interest" description="Disordered" evidence="4">
    <location>
        <begin position="1"/>
        <end position="70"/>
    </location>
</feature>
<feature type="region of interest" description="Disordered" evidence="4">
    <location>
        <begin position="311"/>
        <end position="330"/>
    </location>
</feature>
<dbReference type="Pfam" id="PF00098">
    <property type="entry name" value="zf-CCHC"/>
    <property type="match status" value="1"/>
</dbReference>
<dbReference type="Gramene" id="Psat07G0345400-T1">
    <property type="protein sequence ID" value="KAI5387328.1"/>
    <property type="gene ID" value="KIW84_073454"/>
</dbReference>
<feature type="compositionally biased region" description="Polar residues" evidence="4">
    <location>
        <begin position="51"/>
        <end position="60"/>
    </location>
</feature>
<dbReference type="InterPro" id="IPR001360">
    <property type="entry name" value="Glyco_hydro_1"/>
</dbReference>
<dbReference type="Gene3D" id="3.20.20.80">
    <property type="entry name" value="Glycosidases"/>
    <property type="match status" value="2"/>
</dbReference>
<evidence type="ECO:0000256" key="1">
    <source>
        <dbReference type="ARBA" id="ARBA00010838"/>
    </source>
</evidence>
<dbReference type="Pfam" id="PF22936">
    <property type="entry name" value="Pol_BBD"/>
    <property type="match status" value="1"/>
</dbReference>
<dbReference type="InterPro" id="IPR036875">
    <property type="entry name" value="Znf_CCHC_sf"/>
</dbReference>
<evidence type="ECO:0000313" key="7">
    <source>
        <dbReference type="Proteomes" id="UP001058974"/>
    </source>
</evidence>
<dbReference type="GO" id="GO:0003676">
    <property type="term" value="F:nucleic acid binding"/>
    <property type="evidence" value="ECO:0007669"/>
    <property type="project" value="InterPro"/>
</dbReference>
<keyword evidence="2" id="KW-0863">Zinc-finger</keyword>
<dbReference type="SMART" id="SM00343">
    <property type="entry name" value="ZnF_C2HC"/>
    <property type="match status" value="2"/>
</dbReference>
<protein>
    <recommendedName>
        <fullName evidence="5">CCHC-type domain-containing protein</fullName>
    </recommendedName>
</protein>
<evidence type="ECO:0000256" key="2">
    <source>
        <dbReference type="PROSITE-ProRule" id="PRU00047"/>
    </source>
</evidence>
<gene>
    <name evidence="6" type="ORF">KIW84_073454</name>
</gene>
<dbReference type="GO" id="GO:0008422">
    <property type="term" value="F:beta-glucosidase activity"/>
    <property type="evidence" value="ECO:0007669"/>
    <property type="project" value="TreeGrafter"/>
</dbReference>
<sequence length="570" mass="65474">MKKKEEGVEDTNQTKEQIKDEKVLFTQNFRGRGRGRGGRDNGRSGRGSNFDRGQSIQQNWRGRGRGQRGGRSNYSNFECYKCGKYGHYAKDCNSFKCYNCDKVGRLAKDCRIEKKIEETTNLTLEAEANEGFLLMAQNEINTNDNVWYLDSGASNHMCGHKHLFKEMRRIEDGNVSFGDASKVKVEGKGTIRYLQKDGLIGSIQDVYYVPNLKTNILSLGQLTEKGYSILMKERILYLKDKLGHLIARVEMERNRMYKLNLINVREKCLQVNVEDKASLWHLRFGHLHHAGLRSSTEAVVEVEESSVAVPSNISTKLEDSDDEDEPTQPRMRSLQDLYDSTSEVHLKFGDRVKHWITFNEPHTFSIQGYDVGLQAPGRCSILLHLFCRAGNSATEPYIVAHNVLLSHASVADIYRKKYKPATNTQEDIEAAQRAQDFQLGWFLEPLMFGDYPSSMRSRVGNRLPKFSSSESTLVKGMDDPNSILISMEEALKDEKRIRYYSGYLSYLQKAIKDDGYNVKGYFAWSLLDNWDWAAGYTSRFGLYFVDYNDNLKRYPKQSVQWFKNFLKPAK</sequence>
<name>A0A9D4VNQ1_PEA</name>
<reference evidence="6 7" key="1">
    <citation type="journal article" date="2022" name="Nat. Genet.">
        <title>Improved pea reference genome and pan-genome highlight genomic features and evolutionary characteristics.</title>
        <authorList>
            <person name="Yang T."/>
            <person name="Liu R."/>
            <person name="Luo Y."/>
            <person name="Hu S."/>
            <person name="Wang D."/>
            <person name="Wang C."/>
            <person name="Pandey M.K."/>
            <person name="Ge S."/>
            <person name="Xu Q."/>
            <person name="Li N."/>
            <person name="Li G."/>
            <person name="Huang Y."/>
            <person name="Saxena R.K."/>
            <person name="Ji Y."/>
            <person name="Li M."/>
            <person name="Yan X."/>
            <person name="He Y."/>
            <person name="Liu Y."/>
            <person name="Wang X."/>
            <person name="Xiang C."/>
            <person name="Varshney R.K."/>
            <person name="Ding H."/>
            <person name="Gao S."/>
            <person name="Zong X."/>
        </authorList>
    </citation>
    <scope>NUCLEOTIDE SEQUENCE [LARGE SCALE GENOMIC DNA]</scope>
    <source>
        <strain evidence="6 7">cv. Zhongwan 6</strain>
    </source>
</reference>
<dbReference type="GO" id="GO:0005975">
    <property type="term" value="P:carbohydrate metabolic process"/>
    <property type="evidence" value="ECO:0007669"/>
    <property type="project" value="InterPro"/>
</dbReference>
<proteinExistence type="inferred from homology"/>
<dbReference type="Gene3D" id="4.10.60.10">
    <property type="entry name" value="Zinc finger, CCHC-type"/>
    <property type="match status" value="1"/>
</dbReference>
<comment type="caution">
    <text evidence="6">The sequence shown here is derived from an EMBL/GenBank/DDBJ whole genome shotgun (WGS) entry which is preliminary data.</text>
</comment>
<feature type="compositionally biased region" description="Basic and acidic residues" evidence="4">
    <location>
        <begin position="1"/>
        <end position="23"/>
    </location>
</feature>
<dbReference type="EMBL" id="JAMSHJ010000007">
    <property type="protein sequence ID" value="KAI5387328.1"/>
    <property type="molecule type" value="Genomic_DNA"/>
</dbReference>
<keyword evidence="7" id="KW-1185">Reference proteome</keyword>